<feature type="signal peptide" evidence="1">
    <location>
        <begin position="1"/>
        <end position="23"/>
    </location>
</feature>
<evidence type="ECO:0008006" key="4">
    <source>
        <dbReference type="Google" id="ProtNLM"/>
    </source>
</evidence>
<accession>A0ABN9R2Z8</accession>
<gene>
    <name evidence="2" type="ORF">PCOR1329_LOCUS15479</name>
</gene>
<organism evidence="2 3">
    <name type="scientific">Prorocentrum cordatum</name>
    <dbReference type="NCBI Taxonomy" id="2364126"/>
    <lineage>
        <taxon>Eukaryota</taxon>
        <taxon>Sar</taxon>
        <taxon>Alveolata</taxon>
        <taxon>Dinophyceae</taxon>
        <taxon>Prorocentrales</taxon>
        <taxon>Prorocentraceae</taxon>
        <taxon>Prorocentrum</taxon>
    </lineage>
</organism>
<protein>
    <recommendedName>
        <fullName evidence="4">Secreted protein</fullName>
    </recommendedName>
</protein>
<proteinExistence type="predicted"/>
<dbReference type="EMBL" id="CAUYUJ010004683">
    <property type="protein sequence ID" value="CAK0810542.1"/>
    <property type="molecule type" value="Genomic_DNA"/>
</dbReference>
<name>A0ABN9R2Z8_9DINO</name>
<reference evidence="2" key="1">
    <citation type="submission" date="2023-10" db="EMBL/GenBank/DDBJ databases">
        <authorList>
            <person name="Chen Y."/>
            <person name="Shah S."/>
            <person name="Dougan E. K."/>
            <person name="Thang M."/>
            <person name="Chan C."/>
        </authorList>
    </citation>
    <scope>NUCLEOTIDE SEQUENCE [LARGE SCALE GENOMIC DNA]</scope>
</reference>
<evidence type="ECO:0000256" key="1">
    <source>
        <dbReference type="SAM" id="SignalP"/>
    </source>
</evidence>
<feature type="chain" id="PRO_5045157402" description="Secreted protein" evidence="1">
    <location>
        <begin position="24"/>
        <end position="103"/>
    </location>
</feature>
<keyword evidence="1" id="KW-0732">Signal</keyword>
<evidence type="ECO:0000313" key="2">
    <source>
        <dbReference type="EMBL" id="CAK0810542.1"/>
    </source>
</evidence>
<keyword evidence="3" id="KW-1185">Reference proteome</keyword>
<comment type="caution">
    <text evidence="2">The sequence shown here is derived from an EMBL/GenBank/DDBJ whole genome shotgun (WGS) entry which is preliminary data.</text>
</comment>
<dbReference type="Proteomes" id="UP001189429">
    <property type="component" value="Unassembled WGS sequence"/>
</dbReference>
<sequence length="103" mass="10529">MTSGSSFTSRVSLSSAMARCLLALLARTDPSAVDDGVGLQLPLPHLAQQRQGPLPLLALLARTDPSTLGEVALGSSFASHSSPSSARALCHCLPSSHALIPAL</sequence>
<evidence type="ECO:0000313" key="3">
    <source>
        <dbReference type="Proteomes" id="UP001189429"/>
    </source>
</evidence>